<dbReference type="EMBL" id="JACGWZ010000010">
    <property type="protein sequence ID" value="MBA8827757.1"/>
    <property type="molecule type" value="Genomic_DNA"/>
</dbReference>
<comment type="caution">
    <text evidence="2">The sequence shown here is derived from an EMBL/GenBank/DDBJ whole genome shotgun (WGS) entry which is preliminary data.</text>
</comment>
<keyword evidence="3" id="KW-1185">Reference proteome</keyword>
<accession>A0A839E7S9</accession>
<protein>
    <submittedName>
        <fullName evidence="2">Uncharacterized protein</fullName>
    </submittedName>
</protein>
<reference evidence="2 3" key="1">
    <citation type="submission" date="2020-07" db="EMBL/GenBank/DDBJ databases">
        <title>Sequencing the genomes of 1000 actinobacteria strains.</title>
        <authorList>
            <person name="Klenk H.-P."/>
        </authorList>
    </citation>
    <scope>NUCLEOTIDE SEQUENCE [LARGE SCALE GENOMIC DNA]</scope>
    <source>
        <strain evidence="2 3">DSM 45975</strain>
    </source>
</reference>
<proteinExistence type="predicted"/>
<evidence type="ECO:0000256" key="1">
    <source>
        <dbReference type="SAM" id="MobiDB-lite"/>
    </source>
</evidence>
<gene>
    <name evidence="2" type="ORF">FHX42_005164</name>
</gene>
<dbReference type="RefSeq" id="WP_182546919.1">
    <property type="nucleotide sequence ID" value="NZ_JACGWZ010000010.1"/>
</dbReference>
<evidence type="ECO:0000313" key="3">
    <source>
        <dbReference type="Proteomes" id="UP000569329"/>
    </source>
</evidence>
<evidence type="ECO:0000313" key="2">
    <source>
        <dbReference type="EMBL" id="MBA8827757.1"/>
    </source>
</evidence>
<sequence length="78" mass="8734">MSSQHRDPAITLRVSREIHDAAAARLDELGRTKSAFVQACMTALVADPDTVLPLLEPHWPEPKRWGRPRRSAGSPDHR</sequence>
<organism evidence="2 3">
    <name type="scientific">Halosaccharopolyspora lacisalsi</name>
    <dbReference type="NCBI Taxonomy" id="1000566"/>
    <lineage>
        <taxon>Bacteria</taxon>
        <taxon>Bacillati</taxon>
        <taxon>Actinomycetota</taxon>
        <taxon>Actinomycetes</taxon>
        <taxon>Pseudonocardiales</taxon>
        <taxon>Pseudonocardiaceae</taxon>
        <taxon>Halosaccharopolyspora</taxon>
    </lineage>
</organism>
<name>A0A839E7S9_9PSEU</name>
<dbReference type="AlphaFoldDB" id="A0A839E7S9"/>
<feature type="region of interest" description="Disordered" evidence="1">
    <location>
        <begin position="57"/>
        <end position="78"/>
    </location>
</feature>
<dbReference type="Proteomes" id="UP000569329">
    <property type="component" value="Unassembled WGS sequence"/>
</dbReference>